<dbReference type="EMBL" id="VOMC01000085">
    <property type="protein sequence ID" value="NVI09428.1"/>
    <property type="molecule type" value="Genomic_DNA"/>
</dbReference>
<name>A0ABX2NY23_9BURK</name>
<dbReference type="Pfam" id="PF03435">
    <property type="entry name" value="Sacchrp_dh_NADP"/>
    <property type="match status" value="1"/>
</dbReference>
<protein>
    <submittedName>
        <fullName evidence="3">Homospermidine synthase</fullName>
    </submittedName>
</protein>
<accession>A0ABX2NY23</accession>
<organism evidence="3 4">
    <name type="scientific">Paraburkholderia youngii</name>
    <dbReference type="NCBI Taxonomy" id="2782701"/>
    <lineage>
        <taxon>Bacteria</taxon>
        <taxon>Pseudomonadati</taxon>
        <taxon>Pseudomonadota</taxon>
        <taxon>Betaproteobacteria</taxon>
        <taxon>Burkholderiales</taxon>
        <taxon>Burkholderiaceae</taxon>
        <taxon>Paraburkholderia</taxon>
    </lineage>
</organism>
<sequence>MLMKIVLIGYGTIASALMPNLLSEFGGQIESLKVIDPYGAKRLSADFDCPVTWVAASVTKENLEDLLSDLDSDSFVINLSVDVSSVDLVSFCQQKETKYIDTCIEPWAGHYVNADTEPAERTNYALREAMLTLKAKCQDGPTAIVAHGANPGLVSHFVKRALLNIRDDIYGLSQPIPQTRQQWAKLSADLGVKIIHIAEHDTQIAKLPKRPGEFVNTWSIDGFIGEGCQPAELGWGTHELCLPPEGQRHTTGCNSAIYLNRPGASVRLKTWTPAFGPCLGFLISHNEAVSLSDYLTYFEGERTAYRPTVNYAYHPCNDAILSIHELSGCSWNSQTQKRILQGRDIASGGDYLGVLLMGHEKNAYWFGSYLDNSVAQKLNPESSATSLQVVAGVIAGMKWAIANPRCGIIEAEEMDFIFVLDNANPYLGEMLREYTDWSPAEADKGLFSNASSDKWQFENFME</sequence>
<feature type="domain" description="Saccharopine dehydrogenase-like C-terminal" evidence="2">
    <location>
        <begin position="148"/>
        <end position="431"/>
    </location>
</feature>
<proteinExistence type="predicted"/>
<evidence type="ECO:0000259" key="1">
    <source>
        <dbReference type="Pfam" id="PF03435"/>
    </source>
</evidence>
<dbReference type="Gene3D" id="3.40.50.720">
    <property type="entry name" value="NAD(P)-binding Rossmann-like Domain"/>
    <property type="match status" value="1"/>
</dbReference>
<evidence type="ECO:0000313" key="3">
    <source>
        <dbReference type="EMBL" id="NVI09428.1"/>
    </source>
</evidence>
<comment type="caution">
    <text evidence="3">The sequence shown here is derived from an EMBL/GenBank/DDBJ whole genome shotgun (WGS) entry which is preliminary data.</text>
</comment>
<keyword evidence="4" id="KW-1185">Reference proteome</keyword>
<reference evidence="3 4" key="1">
    <citation type="submission" date="2019-08" db="EMBL/GenBank/DDBJ databases">
        <title>Paraburkholderia simonii sp. nov. and P. youngii sp. nov. Brazilian and Mexican Mimosa-associated rhizobia.</title>
        <authorList>
            <person name="Mavima L."/>
            <person name="Beukes C.W."/>
            <person name="Palmer M."/>
            <person name="De Meyer S.E."/>
            <person name="James E.K."/>
            <person name="Maluk M."/>
            <person name="Avontuur J.R."/>
            <person name="Chan W.Y."/>
            <person name="Venter S.N."/>
            <person name="Steenkamp E.T."/>
        </authorList>
    </citation>
    <scope>NUCLEOTIDE SEQUENCE [LARGE SCALE GENOMIC DNA]</scope>
    <source>
        <strain evidence="3 4">JPY454</strain>
    </source>
</reference>
<feature type="domain" description="Saccharopine dehydrogenase NADP binding" evidence="1">
    <location>
        <begin position="5"/>
        <end position="144"/>
    </location>
</feature>
<dbReference type="Proteomes" id="UP000821598">
    <property type="component" value="Unassembled WGS sequence"/>
</dbReference>
<dbReference type="InterPro" id="IPR032095">
    <property type="entry name" value="Sacchrp_dh-like_C"/>
</dbReference>
<dbReference type="RefSeq" id="WP_176369802.1">
    <property type="nucleotide sequence ID" value="NZ_JBNDKW010000004.1"/>
</dbReference>
<dbReference type="Gene3D" id="3.30.360.30">
    <property type="entry name" value="homospermidine synthase like"/>
    <property type="match status" value="1"/>
</dbReference>
<dbReference type="Pfam" id="PF16653">
    <property type="entry name" value="Sacchrp_dh_C"/>
    <property type="match status" value="1"/>
</dbReference>
<gene>
    <name evidence="3" type="ORF">FSB64_38495</name>
</gene>
<dbReference type="InterPro" id="IPR023181">
    <property type="entry name" value="Homospermid_syn-like_C"/>
</dbReference>
<evidence type="ECO:0000313" key="4">
    <source>
        <dbReference type="Proteomes" id="UP000821598"/>
    </source>
</evidence>
<dbReference type="InterPro" id="IPR005097">
    <property type="entry name" value="Sacchrp_dh_NADP-bd"/>
</dbReference>
<evidence type="ECO:0000259" key="2">
    <source>
        <dbReference type="Pfam" id="PF16653"/>
    </source>
</evidence>